<dbReference type="InParanoid" id="A0A061F9J1"/>
<evidence type="ECO:0000313" key="1">
    <source>
        <dbReference type="EMBL" id="EOY14030.1"/>
    </source>
</evidence>
<dbReference type="PANTHER" id="PTHR11439">
    <property type="entry name" value="GAG-POL-RELATED RETROTRANSPOSON"/>
    <property type="match status" value="1"/>
</dbReference>
<name>A0A061F9J1_THECC</name>
<keyword evidence="2" id="KW-1185">Reference proteome</keyword>
<sequence>MQVPHRVLRYLKGTTGQSILLSSNADLTLRAYSDYDLDSCQDTRKSITRFGIFLGISLISWISKQQTMVAKSSIKAKYRAMASTCCEKLCGFYICLKTLAIKMLKQ</sequence>
<evidence type="ECO:0000313" key="2">
    <source>
        <dbReference type="Proteomes" id="UP000026915"/>
    </source>
</evidence>
<protein>
    <recommendedName>
        <fullName evidence="3">Cysteine-rich RLK (RECEPTOR-like protein kinase) 8</fullName>
    </recommendedName>
</protein>
<dbReference type="PANTHER" id="PTHR11439:SF498">
    <property type="entry name" value="DNAK FAMILY PROTEIN"/>
    <property type="match status" value="1"/>
</dbReference>
<reference evidence="1 2" key="1">
    <citation type="journal article" date="2013" name="Genome Biol.">
        <title>The genome sequence of the most widely cultivated cacao type and its use to identify candidate genes regulating pod color.</title>
        <authorList>
            <person name="Motamayor J.C."/>
            <person name="Mockaitis K."/>
            <person name="Schmutz J."/>
            <person name="Haiminen N."/>
            <person name="Iii D.L."/>
            <person name="Cornejo O."/>
            <person name="Findley S.D."/>
            <person name="Zheng P."/>
            <person name="Utro F."/>
            <person name="Royaert S."/>
            <person name="Saski C."/>
            <person name="Jenkins J."/>
            <person name="Podicheti R."/>
            <person name="Zhao M."/>
            <person name="Scheffler B.E."/>
            <person name="Stack J.C."/>
            <person name="Feltus F.A."/>
            <person name="Mustiga G.M."/>
            <person name="Amores F."/>
            <person name="Phillips W."/>
            <person name="Marelli J.P."/>
            <person name="May G.D."/>
            <person name="Shapiro H."/>
            <person name="Ma J."/>
            <person name="Bustamante C.D."/>
            <person name="Schnell R.J."/>
            <person name="Main D."/>
            <person name="Gilbert D."/>
            <person name="Parida L."/>
            <person name="Kuhn D.N."/>
        </authorList>
    </citation>
    <scope>NUCLEOTIDE SEQUENCE [LARGE SCALE GENOMIC DNA]</scope>
    <source>
        <strain evidence="2">cv. Matina 1-6</strain>
    </source>
</reference>
<dbReference type="Proteomes" id="UP000026915">
    <property type="component" value="Chromosome 7"/>
</dbReference>
<dbReference type="AlphaFoldDB" id="A0A061F9J1"/>
<gene>
    <name evidence="1" type="ORF">TCM_033111</name>
</gene>
<accession>A0A061F9J1</accession>
<dbReference type="STRING" id="3641.A0A061F9J1"/>
<dbReference type="eggNOG" id="KOG0017">
    <property type="taxonomic scope" value="Eukaryota"/>
</dbReference>
<proteinExistence type="predicted"/>
<dbReference type="OMA" id="ISWISKQ"/>
<dbReference type="EMBL" id="CM001885">
    <property type="protein sequence ID" value="EOY14030.1"/>
    <property type="molecule type" value="Genomic_DNA"/>
</dbReference>
<evidence type="ECO:0008006" key="3">
    <source>
        <dbReference type="Google" id="ProtNLM"/>
    </source>
</evidence>
<dbReference type="HOGENOM" id="CLU_2228077_0_0_1"/>
<dbReference type="CDD" id="cd09272">
    <property type="entry name" value="RNase_HI_RT_Ty1"/>
    <property type="match status" value="1"/>
</dbReference>
<dbReference type="Gramene" id="EOY14030">
    <property type="protein sequence ID" value="EOY14030"/>
    <property type="gene ID" value="TCM_033111"/>
</dbReference>
<organism evidence="1 2">
    <name type="scientific">Theobroma cacao</name>
    <name type="common">Cacao</name>
    <name type="synonym">Cocoa</name>
    <dbReference type="NCBI Taxonomy" id="3641"/>
    <lineage>
        <taxon>Eukaryota</taxon>
        <taxon>Viridiplantae</taxon>
        <taxon>Streptophyta</taxon>
        <taxon>Embryophyta</taxon>
        <taxon>Tracheophyta</taxon>
        <taxon>Spermatophyta</taxon>
        <taxon>Magnoliopsida</taxon>
        <taxon>eudicotyledons</taxon>
        <taxon>Gunneridae</taxon>
        <taxon>Pentapetalae</taxon>
        <taxon>rosids</taxon>
        <taxon>malvids</taxon>
        <taxon>Malvales</taxon>
        <taxon>Malvaceae</taxon>
        <taxon>Byttnerioideae</taxon>
        <taxon>Theobroma</taxon>
    </lineage>
</organism>